<feature type="domain" description="C2H2-type" evidence="8">
    <location>
        <begin position="431"/>
        <end position="460"/>
    </location>
</feature>
<dbReference type="InterPro" id="IPR013087">
    <property type="entry name" value="Znf_C2H2_type"/>
</dbReference>
<evidence type="ECO:0000256" key="5">
    <source>
        <dbReference type="PROSITE-ProRule" id="PRU00042"/>
    </source>
</evidence>
<dbReference type="GO" id="GO:0005634">
    <property type="term" value="C:nucleus"/>
    <property type="evidence" value="ECO:0007669"/>
    <property type="project" value="TreeGrafter"/>
</dbReference>
<evidence type="ECO:0000256" key="6">
    <source>
        <dbReference type="SAM" id="Coils"/>
    </source>
</evidence>
<evidence type="ECO:0000256" key="2">
    <source>
        <dbReference type="ARBA" id="ARBA00022737"/>
    </source>
</evidence>
<feature type="domain" description="C2H2-type" evidence="8">
    <location>
        <begin position="328"/>
        <end position="352"/>
    </location>
</feature>
<feature type="domain" description="C2H2-type" evidence="8">
    <location>
        <begin position="402"/>
        <end position="430"/>
    </location>
</feature>
<keyword evidence="6" id="KW-0175">Coiled coil</keyword>
<feature type="domain" description="C2H2-type" evidence="8">
    <location>
        <begin position="258"/>
        <end position="283"/>
    </location>
</feature>
<keyword evidence="10" id="KW-1185">Reference proteome</keyword>
<dbReference type="OrthoDB" id="10004641at2759"/>
<dbReference type="Pfam" id="PF00096">
    <property type="entry name" value="zf-C2H2"/>
    <property type="match status" value="2"/>
</dbReference>
<dbReference type="GO" id="GO:0008270">
    <property type="term" value="F:zinc ion binding"/>
    <property type="evidence" value="ECO:0007669"/>
    <property type="project" value="UniProtKB-KW"/>
</dbReference>
<accession>A0A226F3A4</accession>
<feature type="domain" description="C2H2-type" evidence="8">
    <location>
        <begin position="462"/>
        <end position="485"/>
    </location>
</feature>
<dbReference type="GO" id="GO:0010468">
    <property type="term" value="P:regulation of gene expression"/>
    <property type="evidence" value="ECO:0007669"/>
    <property type="project" value="TreeGrafter"/>
</dbReference>
<dbReference type="SUPFAM" id="SSF57667">
    <property type="entry name" value="beta-beta-alpha zinc fingers"/>
    <property type="match status" value="3"/>
</dbReference>
<comment type="caution">
    <text evidence="9">The sequence shown here is derived from an EMBL/GenBank/DDBJ whole genome shotgun (WGS) entry which is preliminary data.</text>
</comment>
<organism evidence="9 10">
    <name type="scientific">Folsomia candida</name>
    <name type="common">Springtail</name>
    <dbReference type="NCBI Taxonomy" id="158441"/>
    <lineage>
        <taxon>Eukaryota</taxon>
        <taxon>Metazoa</taxon>
        <taxon>Ecdysozoa</taxon>
        <taxon>Arthropoda</taxon>
        <taxon>Hexapoda</taxon>
        <taxon>Collembola</taxon>
        <taxon>Entomobryomorpha</taxon>
        <taxon>Isotomoidea</taxon>
        <taxon>Isotomidae</taxon>
        <taxon>Proisotominae</taxon>
        <taxon>Folsomia</taxon>
    </lineage>
</organism>
<dbReference type="PANTHER" id="PTHR24403">
    <property type="entry name" value="ZINC FINGER PROTEIN"/>
    <property type="match status" value="1"/>
</dbReference>
<evidence type="ECO:0000256" key="1">
    <source>
        <dbReference type="ARBA" id="ARBA00022723"/>
    </source>
</evidence>
<dbReference type="Proteomes" id="UP000198287">
    <property type="component" value="Unassembled WGS sequence"/>
</dbReference>
<dbReference type="InterPro" id="IPR036236">
    <property type="entry name" value="Znf_C2H2_sf"/>
</dbReference>
<dbReference type="PANTHER" id="PTHR24403:SF67">
    <property type="entry name" value="FI01116P-RELATED"/>
    <property type="match status" value="1"/>
</dbReference>
<dbReference type="PROSITE" id="PS50157">
    <property type="entry name" value="ZINC_FINGER_C2H2_2"/>
    <property type="match status" value="6"/>
</dbReference>
<dbReference type="EMBL" id="LNIX01000001">
    <property type="protein sequence ID" value="OXA63904.1"/>
    <property type="molecule type" value="Genomic_DNA"/>
</dbReference>
<evidence type="ECO:0000256" key="4">
    <source>
        <dbReference type="ARBA" id="ARBA00022833"/>
    </source>
</evidence>
<keyword evidence="4" id="KW-0862">Zinc</keyword>
<keyword evidence="3 5" id="KW-0863">Zinc-finger</keyword>
<dbReference type="PROSITE" id="PS00028">
    <property type="entry name" value="ZINC_FINGER_C2H2_1"/>
    <property type="match status" value="6"/>
</dbReference>
<gene>
    <name evidence="9" type="ORF">Fcan01_03329</name>
</gene>
<dbReference type="InterPro" id="IPR050688">
    <property type="entry name" value="Zinc_finger/UBP_domain"/>
</dbReference>
<sequence length="519" mass="59641">MSEVIDTCSLCRTELIETSDFESMGEENENFLSNLIKTLCEAANISCKFNSHRFHSCSSCNTILSEISVHYIELNRQLLKLKSLILLRRNCNQEAICRNEVDNRNLYKILVQDLNPSLVLDRISRTSTCNKLSLQVKAETEAVEIKQEMEQLGDDLDNAEIIPDFCVDVNFQDEEEDNNDSQTMSPSSIQPERKRRKRIAKRKIGKLISTQDKEQLEQKLIKAMDGTYIFMGITLTPVKSEQGKHYENKSQQNKYWKFKCGQCGQIVRGLYNLKCHIKETHFGILRYGNQKCITFRGEKIKLDSIRNADGNLILHGVQIVITSDEKKYKCGSCSVSYKTRCALISHIRHLHAKIPRPAPKKAYGPQTEGTSHRSKSQIMDDGRQLFCGVEIRSCGNEQENRFQCGRCSRTWKSKGNVMAHIKMRHPDTTPYTCPVAHCGVSFAYKHMLEKHQVKHGNGEAEFICDRCGKSCKRKGTLQEHIRRVHLNVINFNCPHCHKGFFSKKDCRLHLKTHENLHVQ</sequence>
<dbReference type="SMART" id="SM00355">
    <property type="entry name" value="ZnF_C2H2"/>
    <property type="match status" value="6"/>
</dbReference>
<proteinExistence type="predicted"/>
<evidence type="ECO:0000256" key="3">
    <source>
        <dbReference type="ARBA" id="ARBA00022771"/>
    </source>
</evidence>
<keyword evidence="1" id="KW-0479">Metal-binding</keyword>
<dbReference type="OMA" id="IKETHFG"/>
<keyword evidence="2" id="KW-0677">Repeat</keyword>
<feature type="domain" description="C2H2-type" evidence="8">
    <location>
        <begin position="491"/>
        <end position="513"/>
    </location>
</feature>
<feature type="coiled-coil region" evidence="6">
    <location>
        <begin position="135"/>
        <end position="162"/>
    </location>
</feature>
<evidence type="ECO:0000313" key="10">
    <source>
        <dbReference type="Proteomes" id="UP000198287"/>
    </source>
</evidence>
<name>A0A226F3A4_FOLCA</name>
<dbReference type="Gene3D" id="3.30.160.60">
    <property type="entry name" value="Classic Zinc Finger"/>
    <property type="match status" value="3"/>
</dbReference>
<feature type="compositionally biased region" description="Polar residues" evidence="7">
    <location>
        <begin position="180"/>
        <end position="190"/>
    </location>
</feature>
<feature type="region of interest" description="Disordered" evidence="7">
    <location>
        <begin position="174"/>
        <end position="196"/>
    </location>
</feature>
<evidence type="ECO:0000259" key="8">
    <source>
        <dbReference type="PROSITE" id="PS50157"/>
    </source>
</evidence>
<protein>
    <submittedName>
        <fullName evidence="9">Zinc finger protein 32</fullName>
    </submittedName>
</protein>
<dbReference type="AlphaFoldDB" id="A0A226F3A4"/>
<evidence type="ECO:0000256" key="7">
    <source>
        <dbReference type="SAM" id="MobiDB-lite"/>
    </source>
</evidence>
<reference evidence="9 10" key="1">
    <citation type="submission" date="2015-12" db="EMBL/GenBank/DDBJ databases">
        <title>The genome of Folsomia candida.</title>
        <authorList>
            <person name="Faddeeva A."/>
            <person name="Derks M.F."/>
            <person name="Anvar Y."/>
            <person name="Smit S."/>
            <person name="Van Straalen N."/>
            <person name="Roelofs D."/>
        </authorList>
    </citation>
    <scope>NUCLEOTIDE SEQUENCE [LARGE SCALE GENOMIC DNA]</scope>
    <source>
        <strain evidence="9 10">VU population</strain>
        <tissue evidence="9">Whole body</tissue>
    </source>
</reference>
<evidence type="ECO:0000313" key="9">
    <source>
        <dbReference type="EMBL" id="OXA63904.1"/>
    </source>
</evidence>
<feature type="region of interest" description="Disordered" evidence="7">
    <location>
        <begin position="356"/>
        <end position="375"/>
    </location>
</feature>